<gene>
    <name evidence="10" type="ORF">SAMN02745973_02104</name>
</gene>
<dbReference type="InterPro" id="IPR016024">
    <property type="entry name" value="ARM-type_fold"/>
</dbReference>
<dbReference type="InterPro" id="IPR011989">
    <property type="entry name" value="ARM-like"/>
</dbReference>
<dbReference type="Gene3D" id="3.30.70.20">
    <property type="match status" value="1"/>
</dbReference>
<evidence type="ECO:0000256" key="8">
    <source>
        <dbReference type="ARBA" id="ARBA00023014"/>
    </source>
</evidence>
<sequence>MENVKEKIIEISKKIHIDCIGFTSVKPFKERKHILKEREQKGYLSGFEEEDIQKRIYPQKIFSKAQSIISIGLCYYQELETPKQKELYGNISRSSWGKDYHQVLQKKMKELIDCIEKEVTKIEYKTFVDTGPLIDREVAYRSGIGAFGKNNFIIHPKFGSWIFIGNILTNLKIQENTPIEEDICGECDLCIQACPTGALEGAYQFNAQKCVSYLTQKKDLLTEKERRSIGTNIYGCDICQLVCPKNKKVSNTCHQSFRTDGYLAFPQIKTLLNMTNKEFQEIFKPIAAGWRGKKILQRNAIIVLGNSKDSRAIPILKECLQDVRWDIRLYAIWSLSQFKKEGRKIIENFASIEKDARVKKEIQKVL</sequence>
<evidence type="ECO:0000256" key="6">
    <source>
        <dbReference type="ARBA" id="ARBA00023002"/>
    </source>
</evidence>
<protein>
    <submittedName>
        <fullName evidence="10">Epoxyqueuosine reductase</fullName>
    </submittedName>
</protein>
<dbReference type="RefSeq" id="WP_159454708.1">
    <property type="nucleotide sequence ID" value="NZ_FUWV01000017.1"/>
</dbReference>
<proteinExistence type="predicted"/>
<keyword evidence="2" id="KW-0963">Cytoplasm</keyword>
<keyword evidence="3" id="KW-0819">tRNA processing</keyword>
<dbReference type="PROSITE" id="PS51379">
    <property type="entry name" value="4FE4S_FER_2"/>
    <property type="match status" value="1"/>
</dbReference>
<dbReference type="InterPro" id="IPR017900">
    <property type="entry name" value="4Fe4S_Fe_S_CS"/>
</dbReference>
<dbReference type="SUPFAM" id="SSF54862">
    <property type="entry name" value="4Fe-4S ferredoxins"/>
    <property type="match status" value="1"/>
</dbReference>
<reference evidence="10 11" key="1">
    <citation type="submission" date="2017-02" db="EMBL/GenBank/DDBJ databases">
        <authorList>
            <person name="Peterson S.W."/>
        </authorList>
    </citation>
    <scope>NUCLEOTIDE SEQUENCE [LARGE SCALE GENOMIC DNA]</scope>
    <source>
        <strain evidence="10 11">DSM 15102</strain>
    </source>
</reference>
<keyword evidence="1" id="KW-0004">4Fe-4S</keyword>
<dbReference type="Pfam" id="PF13484">
    <property type="entry name" value="Fer4_16"/>
    <property type="match status" value="1"/>
</dbReference>
<keyword evidence="8" id="KW-0411">Iron-sulfur</keyword>
<keyword evidence="7" id="KW-0408">Iron</keyword>
<organism evidence="10 11">
    <name type="scientific">Garciella nitratireducens DSM 15102</name>
    <dbReference type="NCBI Taxonomy" id="1121911"/>
    <lineage>
        <taxon>Bacteria</taxon>
        <taxon>Bacillati</taxon>
        <taxon>Bacillota</taxon>
        <taxon>Clostridia</taxon>
        <taxon>Eubacteriales</taxon>
        <taxon>Eubacteriaceae</taxon>
        <taxon>Garciella</taxon>
    </lineage>
</organism>
<evidence type="ECO:0000256" key="2">
    <source>
        <dbReference type="ARBA" id="ARBA00022490"/>
    </source>
</evidence>
<dbReference type="PANTHER" id="PTHR30002">
    <property type="entry name" value="EPOXYQUEUOSINE REDUCTASE"/>
    <property type="match status" value="1"/>
</dbReference>
<dbReference type="Pfam" id="PF08331">
    <property type="entry name" value="QueG_DUF1730"/>
    <property type="match status" value="1"/>
</dbReference>
<dbReference type="SUPFAM" id="SSF48371">
    <property type="entry name" value="ARM repeat"/>
    <property type="match status" value="1"/>
</dbReference>
<dbReference type="AlphaFoldDB" id="A0A1T4PJA5"/>
<dbReference type="NCBIfam" id="TIGR00276">
    <property type="entry name" value="tRNA epoxyqueuosine(34) reductase QueG"/>
    <property type="match status" value="1"/>
</dbReference>
<evidence type="ECO:0000313" key="11">
    <source>
        <dbReference type="Proteomes" id="UP000196365"/>
    </source>
</evidence>
<evidence type="ECO:0000256" key="3">
    <source>
        <dbReference type="ARBA" id="ARBA00022694"/>
    </source>
</evidence>
<dbReference type="EMBL" id="FUWV01000017">
    <property type="protein sequence ID" value="SJZ91276.1"/>
    <property type="molecule type" value="Genomic_DNA"/>
</dbReference>
<keyword evidence="11" id="KW-1185">Reference proteome</keyword>
<evidence type="ECO:0000313" key="10">
    <source>
        <dbReference type="EMBL" id="SJZ91276.1"/>
    </source>
</evidence>
<dbReference type="InterPro" id="IPR017896">
    <property type="entry name" value="4Fe4S_Fe-S-bd"/>
</dbReference>
<dbReference type="PANTHER" id="PTHR30002:SF4">
    <property type="entry name" value="EPOXYQUEUOSINE REDUCTASE"/>
    <property type="match status" value="1"/>
</dbReference>
<dbReference type="Proteomes" id="UP000196365">
    <property type="component" value="Unassembled WGS sequence"/>
</dbReference>
<accession>A0A1T4PJA5</accession>
<dbReference type="InterPro" id="IPR013542">
    <property type="entry name" value="QueG_DUF1730"/>
</dbReference>
<keyword evidence="5" id="KW-0671">Queuosine biosynthesis</keyword>
<dbReference type="Gene3D" id="1.25.10.10">
    <property type="entry name" value="Leucine-rich Repeat Variant"/>
    <property type="match status" value="1"/>
</dbReference>
<name>A0A1T4PJA5_9FIRM</name>
<dbReference type="GO" id="GO:0052693">
    <property type="term" value="F:epoxyqueuosine reductase activity"/>
    <property type="evidence" value="ECO:0007669"/>
    <property type="project" value="TreeGrafter"/>
</dbReference>
<evidence type="ECO:0000256" key="4">
    <source>
        <dbReference type="ARBA" id="ARBA00022723"/>
    </source>
</evidence>
<dbReference type="OrthoDB" id="9784571at2"/>
<evidence type="ECO:0000256" key="1">
    <source>
        <dbReference type="ARBA" id="ARBA00022485"/>
    </source>
</evidence>
<evidence type="ECO:0000256" key="5">
    <source>
        <dbReference type="ARBA" id="ARBA00022785"/>
    </source>
</evidence>
<dbReference type="PROSITE" id="PS00198">
    <property type="entry name" value="4FE4S_FER_1"/>
    <property type="match status" value="1"/>
</dbReference>
<feature type="domain" description="4Fe-4S ferredoxin-type" evidence="9">
    <location>
        <begin position="175"/>
        <end position="204"/>
    </location>
</feature>
<evidence type="ECO:0000256" key="7">
    <source>
        <dbReference type="ARBA" id="ARBA00023004"/>
    </source>
</evidence>
<keyword evidence="6" id="KW-0560">Oxidoreductase</keyword>
<dbReference type="GO" id="GO:0051539">
    <property type="term" value="F:4 iron, 4 sulfur cluster binding"/>
    <property type="evidence" value="ECO:0007669"/>
    <property type="project" value="UniProtKB-KW"/>
</dbReference>
<keyword evidence="4" id="KW-0479">Metal-binding</keyword>
<dbReference type="GO" id="GO:0008616">
    <property type="term" value="P:tRNA queuosine(34) biosynthetic process"/>
    <property type="evidence" value="ECO:0007669"/>
    <property type="project" value="UniProtKB-KW"/>
</dbReference>
<dbReference type="Pfam" id="PF13646">
    <property type="entry name" value="HEAT_2"/>
    <property type="match status" value="1"/>
</dbReference>
<dbReference type="InterPro" id="IPR004453">
    <property type="entry name" value="QueG"/>
</dbReference>
<dbReference type="GO" id="GO:0046872">
    <property type="term" value="F:metal ion binding"/>
    <property type="evidence" value="ECO:0007669"/>
    <property type="project" value="UniProtKB-KW"/>
</dbReference>
<evidence type="ECO:0000259" key="9">
    <source>
        <dbReference type="PROSITE" id="PS51379"/>
    </source>
</evidence>